<dbReference type="EMBL" id="BAABME010004947">
    <property type="protein sequence ID" value="GAA0164078.1"/>
    <property type="molecule type" value="Genomic_DNA"/>
</dbReference>
<sequence>MEAFVQNPQAAALGPQDMGADTPPVLEPEYEGGVGWTTPQTPSSVPLPIPEPCPTGSSTSPPGSSLPPQKRLRSPLASCRPSQFPRRLKRVPPSSSSTAPNHAELISSLSILGDKGELKSLQDEKTREAKALYRRLKTLAGKHSILQERYGASVRRTEAVRASLEDVQAERDSAMKERDSAMRERDILRAGRDEMHFFRALERTIRIVQAELEEAELEVPSSLWDAVRGNVSSPDPPNS</sequence>
<comment type="caution">
    <text evidence="3">The sequence shown here is derived from an EMBL/GenBank/DDBJ whole genome shotgun (WGS) entry which is preliminary data.</text>
</comment>
<feature type="region of interest" description="Disordered" evidence="2">
    <location>
        <begin position="1"/>
        <end position="102"/>
    </location>
</feature>
<feature type="compositionally biased region" description="Low complexity" evidence="2">
    <location>
        <begin position="54"/>
        <end position="68"/>
    </location>
</feature>
<evidence type="ECO:0000256" key="1">
    <source>
        <dbReference type="SAM" id="Coils"/>
    </source>
</evidence>
<feature type="coiled-coil region" evidence="1">
    <location>
        <begin position="164"/>
        <end position="218"/>
    </location>
</feature>
<reference evidence="3 4" key="1">
    <citation type="submission" date="2024-01" db="EMBL/GenBank/DDBJ databases">
        <title>The complete chloroplast genome sequence of Lithospermum erythrorhizon: insights into the phylogenetic relationship among Boraginaceae species and the maternal lineages of purple gromwells.</title>
        <authorList>
            <person name="Okada T."/>
            <person name="Watanabe K."/>
        </authorList>
    </citation>
    <scope>NUCLEOTIDE SEQUENCE [LARGE SCALE GENOMIC DNA]</scope>
</reference>
<dbReference type="Proteomes" id="UP001454036">
    <property type="component" value="Unassembled WGS sequence"/>
</dbReference>
<protein>
    <submittedName>
        <fullName evidence="3">Uncharacterized protein</fullName>
    </submittedName>
</protein>
<keyword evidence="4" id="KW-1185">Reference proteome</keyword>
<gene>
    <name evidence="3" type="ORF">LIER_19797</name>
</gene>
<evidence type="ECO:0000256" key="2">
    <source>
        <dbReference type="SAM" id="MobiDB-lite"/>
    </source>
</evidence>
<name>A0AAV3QK63_LITER</name>
<dbReference type="AlphaFoldDB" id="A0AAV3QK63"/>
<accession>A0AAV3QK63</accession>
<proteinExistence type="predicted"/>
<evidence type="ECO:0000313" key="4">
    <source>
        <dbReference type="Proteomes" id="UP001454036"/>
    </source>
</evidence>
<keyword evidence="1" id="KW-0175">Coiled coil</keyword>
<organism evidence="3 4">
    <name type="scientific">Lithospermum erythrorhizon</name>
    <name type="common">Purple gromwell</name>
    <name type="synonym">Lithospermum officinale var. erythrorhizon</name>
    <dbReference type="NCBI Taxonomy" id="34254"/>
    <lineage>
        <taxon>Eukaryota</taxon>
        <taxon>Viridiplantae</taxon>
        <taxon>Streptophyta</taxon>
        <taxon>Embryophyta</taxon>
        <taxon>Tracheophyta</taxon>
        <taxon>Spermatophyta</taxon>
        <taxon>Magnoliopsida</taxon>
        <taxon>eudicotyledons</taxon>
        <taxon>Gunneridae</taxon>
        <taxon>Pentapetalae</taxon>
        <taxon>asterids</taxon>
        <taxon>lamiids</taxon>
        <taxon>Boraginales</taxon>
        <taxon>Boraginaceae</taxon>
        <taxon>Boraginoideae</taxon>
        <taxon>Lithospermeae</taxon>
        <taxon>Lithospermum</taxon>
    </lineage>
</organism>
<evidence type="ECO:0000313" key="3">
    <source>
        <dbReference type="EMBL" id="GAA0164078.1"/>
    </source>
</evidence>